<comment type="caution">
    <text evidence="1">The sequence shown here is derived from an EMBL/GenBank/DDBJ whole genome shotgun (WGS) entry which is preliminary data.</text>
</comment>
<evidence type="ECO:0000313" key="1">
    <source>
        <dbReference type="EMBL" id="GAA4383865.1"/>
    </source>
</evidence>
<reference evidence="2" key="1">
    <citation type="journal article" date="2019" name="Int. J. Syst. Evol. Microbiol.">
        <title>The Global Catalogue of Microorganisms (GCM) 10K type strain sequencing project: providing services to taxonomists for standard genome sequencing and annotation.</title>
        <authorList>
            <consortium name="The Broad Institute Genomics Platform"/>
            <consortium name="The Broad Institute Genome Sequencing Center for Infectious Disease"/>
            <person name="Wu L."/>
            <person name="Ma J."/>
        </authorList>
    </citation>
    <scope>NUCLEOTIDE SEQUENCE [LARGE SCALE GENOMIC DNA]</scope>
    <source>
        <strain evidence="2">JCM 17688</strain>
    </source>
</reference>
<evidence type="ECO:0000313" key="2">
    <source>
        <dbReference type="Proteomes" id="UP001500635"/>
    </source>
</evidence>
<proteinExistence type="predicted"/>
<sequence length="173" mass="18911">MIRPRRFVAKHFDLDSDALLAILADVDPGEVIQASVIRGADVMLDRIEESDLSLLAQHGPPGQALTEKLAALAALTEADRRIARSMDMPPPVFAAWSEKLWRRSFTAERDARAGDDANAQKRGRITREIKAELAAAYEAHEPGKPITQEDVLAAQHALRQRGLIPGGADHGDH</sequence>
<protein>
    <submittedName>
        <fullName evidence="1">Uncharacterized protein</fullName>
    </submittedName>
</protein>
<dbReference type="EMBL" id="BAABFR010000003">
    <property type="protein sequence ID" value="GAA4383865.1"/>
    <property type="molecule type" value="Genomic_DNA"/>
</dbReference>
<dbReference type="RefSeq" id="WP_344990040.1">
    <property type="nucleotide sequence ID" value="NZ_BAABFR010000003.1"/>
</dbReference>
<dbReference type="Proteomes" id="UP001500635">
    <property type="component" value="Unassembled WGS sequence"/>
</dbReference>
<keyword evidence="2" id="KW-1185">Reference proteome</keyword>
<organism evidence="1 2">
    <name type="scientific">Tsukamurella soli</name>
    <dbReference type="NCBI Taxonomy" id="644556"/>
    <lineage>
        <taxon>Bacteria</taxon>
        <taxon>Bacillati</taxon>
        <taxon>Actinomycetota</taxon>
        <taxon>Actinomycetes</taxon>
        <taxon>Mycobacteriales</taxon>
        <taxon>Tsukamurellaceae</taxon>
        <taxon>Tsukamurella</taxon>
    </lineage>
</organism>
<gene>
    <name evidence="1" type="ORF">GCM10023147_03670</name>
</gene>
<accession>A0ABP8J2J2</accession>
<name>A0ABP8J2J2_9ACTN</name>